<proteinExistence type="predicted"/>
<name>E3N6C6_CAERE</name>
<dbReference type="Proteomes" id="UP000008281">
    <property type="component" value="Unassembled WGS sequence"/>
</dbReference>
<evidence type="ECO:0000313" key="1">
    <source>
        <dbReference type="EMBL" id="EFO88028.1"/>
    </source>
</evidence>
<dbReference type="AlphaFoldDB" id="E3N6C6"/>
<reference evidence="1" key="1">
    <citation type="submission" date="2007-07" db="EMBL/GenBank/DDBJ databases">
        <title>PCAP assembly of the Caenorhabditis remanei genome.</title>
        <authorList>
            <consortium name="The Caenorhabditis remanei Sequencing Consortium"/>
            <person name="Wilson R.K."/>
        </authorList>
    </citation>
    <scope>NUCLEOTIDE SEQUENCE [LARGE SCALE GENOMIC DNA]</scope>
    <source>
        <strain evidence="1">PB4641</strain>
    </source>
</reference>
<protein>
    <submittedName>
        <fullName evidence="1">Uncharacterized protein</fullName>
    </submittedName>
</protein>
<organism evidence="2">
    <name type="scientific">Caenorhabditis remanei</name>
    <name type="common">Caenorhabditis vulgaris</name>
    <dbReference type="NCBI Taxonomy" id="31234"/>
    <lineage>
        <taxon>Eukaryota</taxon>
        <taxon>Metazoa</taxon>
        <taxon>Ecdysozoa</taxon>
        <taxon>Nematoda</taxon>
        <taxon>Chromadorea</taxon>
        <taxon>Rhabditida</taxon>
        <taxon>Rhabditina</taxon>
        <taxon>Rhabditomorpha</taxon>
        <taxon>Rhabditoidea</taxon>
        <taxon>Rhabditidae</taxon>
        <taxon>Peloderinae</taxon>
        <taxon>Caenorhabditis</taxon>
    </lineage>
</organism>
<dbReference type="HOGENOM" id="CLU_2624363_0_0_1"/>
<dbReference type="EMBL" id="DS268539">
    <property type="protein sequence ID" value="EFO88028.1"/>
    <property type="molecule type" value="Genomic_DNA"/>
</dbReference>
<gene>
    <name evidence="1" type="ORF">CRE_05153</name>
</gene>
<evidence type="ECO:0000313" key="2">
    <source>
        <dbReference type="Proteomes" id="UP000008281"/>
    </source>
</evidence>
<keyword evidence="2" id="KW-1185">Reference proteome</keyword>
<sequence>MDVSLFKESLNTCDVADAAIKTIRKWRKMYRDGEMDQELLDEKRNGLIRDLRQQTLVLNANEIPGLVKFIYDQNGVNI</sequence>
<accession>E3N6C6</accession>